<gene>
    <name evidence="1" type="ORF">OsI_34348</name>
</gene>
<dbReference type="Proteomes" id="UP000007015">
    <property type="component" value="Chromosome 10"/>
</dbReference>
<keyword evidence="2" id="KW-1185">Reference proteome</keyword>
<dbReference type="HOGENOM" id="CLU_781640_0_0_1"/>
<sequence length="308" mass="33609">MGDHADVHGPAASASTIHGSASKATSNHVFSSAGTVAIKTFKTNDGTAYYEVQPKIESSAEEDLPRGSDKTVFVEIVAPDGDGADPRLALLKCLCPPPATSSCWGAAYGSLTLRHDGTNNVFLYCMNCGRDTWIPPLSDGMTPMGIYFDEYPTQLRAIIVCDDYPRLHFERINMDALPRWDEYPGNGQYHMSSDMSSVRSFVFVLEQIDGENAFVPTNDVGDFAIYLGSNQPLVLPAEDNSYIRRRNTIYVEDDDGTVHNARVLAFDISSNEVSVIPFPPGLSAQDYGPAAWVAAPPINGNFWHCNSQ</sequence>
<protein>
    <recommendedName>
        <fullName evidence="3">DUF295 domain-containing protein</fullName>
    </recommendedName>
</protein>
<reference evidence="1 2" key="1">
    <citation type="journal article" date="2005" name="PLoS Biol.">
        <title>The genomes of Oryza sativa: a history of duplications.</title>
        <authorList>
            <person name="Yu J."/>
            <person name="Wang J."/>
            <person name="Lin W."/>
            <person name="Li S."/>
            <person name="Li H."/>
            <person name="Zhou J."/>
            <person name="Ni P."/>
            <person name="Dong W."/>
            <person name="Hu S."/>
            <person name="Zeng C."/>
            <person name="Zhang J."/>
            <person name="Zhang Y."/>
            <person name="Li R."/>
            <person name="Xu Z."/>
            <person name="Li S."/>
            <person name="Li X."/>
            <person name="Zheng H."/>
            <person name="Cong L."/>
            <person name="Lin L."/>
            <person name="Yin J."/>
            <person name="Geng J."/>
            <person name="Li G."/>
            <person name="Shi J."/>
            <person name="Liu J."/>
            <person name="Lv H."/>
            <person name="Li J."/>
            <person name="Wang J."/>
            <person name="Deng Y."/>
            <person name="Ran L."/>
            <person name="Shi X."/>
            <person name="Wang X."/>
            <person name="Wu Q."/>
            <person name="Li C."/>
            <person name="Ren X."/>
            <person name="Wang J."/>
            <person name="Wang X."/>
            <person name="Li D."/>
            <person name="Liu D."/>
            <person name="Zhang X."/>
            <person name="Ji Z."/>
            <person name="Zhao W."/>
            <person name="Sun Y."/>
            <person name="Zhang Z."/>
            <person name="Bao J."/>
            <person name="Han Y."/>
            <person name="Dong L."/>
            <person name="Ji J."/>
            <person name="Chen P."/>
            <person name="Wu S."/>
            <person name="Liu J."/>
            <person name="Xiao Y."/>
            <person name="Bu D."/>
            <person name="Tan J."/>
            <person name="Yang L."/>
            <person name="Ye C."/>
            <person name="Zhang J."/>
            <person name="Xu J."/>
            <person name="Zhou Y."/>
            <person name="Yu Y."/>
            <person name="Zhang B."/>
            <person name="Zhuang S."/>
            <person name="Wei H."/>
            <person name="Liu B."/>
            <person name="Lei M."/>
            <person name="Yu H."/>
            <person name="Li Y."/>
            <person name="Xu H."/>
            <person name="Wei S."/>
            <person name="He X."/>
            <person name="Fang L."/>
            <person name="Zhang Z."/>
            <person name="Zhang Y."/>
            <person name="Huang X."/>
            <person name="Su Z."/>
            <person name="Tong W."/>
            <person name="Li J."/>
            <person name="Tong Z."/>
            <person name="Li S."/>
            <person name="Ye J."/>
            <person name="Wang L."/>
            <person name="Fang L."/>
            <person name="Lei T."/>
            <person name="Chen C."/>
            <person name="Chen H."/>
            <person name="Xu Z."/>
            <person name="Li H."/>
            <person name="Huang H."/>
            <person name="Zhang F."/>
            <person name="Xu H."/>
            <person name="Li N."/>
            <person name="Zhao C."/>
            <person name="Li S."/>
            <person name="Dong L."/>
            <person name="Huang Y."/>
            <person name="Li L."/>
            <person name="Xi Y."/>
            <person name="Qi Q."/>
            <person name="Li W."/>
            <person name="Zhang B."/>
            <person name="Hu W."/>
            <person name="Zhang Y."/>
            <person name="Tian X."/>
            <person name="Jiao Y."/>
            <person name="Liang X."/>
            <person name="Jin J."/>
            <person name="Gao L."/>
            <person name="Zheng W."/>
            <person name="Hao B."/>
            <person name="Liu S."/>
            <person name="Wang W."/>
            <person name="Yuan L."/>
            <person name="Cao M."/>
            <person name="McDermott J."/>
            <person name="Samudrala R."/>
            <person name="Wang J."/>
            <person name="Wong G.K."/>
            <person name="Yang H."/>
        </authorList>
    </citation>
    <scope>NUCLEOTIDE SEQUENCE [LARGE SCALE GENOMIC DNA]</scope>
    <source>
        <strain evidence="2">cv. 93-11</strain>
    </source>
</reference>
<dbReference type="EMBL" id="CM000135">
    <property type="protein sequence ID" value="EAY79231.1"/>
    <property type="molecule type" value="Genomic_DNA"/>
</dbReference>
<proteinExistence type="predicted"/>
<dbReference type="Gramene" id="BGIOSGA031539-TA">
    <property type="protein sequence ID" value="BGIOSGA031539-PA"/>
    <property type="gene ID" value="BGIOSGA031539"/>
</dbReference>
<evidence type="ECO:0000313" key="2">
    <source>
        <dbReference type="Proteomes" id="UP000007015"/>
    </source>
</evidence>
<dbReference type="STRING" id="39946.A2Z9E7"/>
<organism evidence="1 2">
    <name type="scientific">Oryza sativa subsp. indica</name>
    <name type="common">Rice</name>
    <dbReference type="NCBI Taxonomy" id="39946"/>
    <lineage>
        <taxon>Eukaryota</taxon>
        <taxon>Viridiplantae</taxon>
        <taxon>Streptophyta</taxon>
        <taxon>Embryophyta</taxon>
        <taxon>Tracheophyta</taxon>
        <taxon>Spermatophyta</taxon>
        <taxon>Magnoliopsida</taxon>
        <taxon>Liliopsida</taxon>
        <taxon>Poales</taxon>
        <taxon>Poaceae</taxon>
        <taxon>BOP clade</taxon>
        <taxon>Oryzoideae</taxon>
        <taxon>Oryzeae</taxon>
        <taxon>Oryzinae</taxon>
        <taxon>Oryza</taxon>
        <taxon>Oryza sativa</taxon>
    </lineage>
</organism>
<evidence type="ECO:0008006" key="3">
    <source>
        <dbReference type="Google" id="ProtNLM"/>
    </source>
</evidence>
<name>A2Z9E7_ORYSI</name>
<evidence type="ECO:0000313" key="1">
    <source>
        <dbReference type="EMBL" id="EAY79231.1"/>
    </source>
</evidence>
<accession>A2Z9E7</accession>
<dbReference type="AlphaFoldDB" id="A2Z9E7"/>
<dbReference type="OMA" id="HFERINM"/>